<keyword evidence="1" id="KW-0479">Metal-binding</keyword>
<protein>
    <recommendedName>
        <fullName evidence="4">RING-type domain-containing protein</fullName>
    </recommendedName>
</protein>
<dbReference type="Gene3D" id="3.30.40.10">
    <property type="entry name" value="Zinc/RING finger domain, C3HC4 (zinc finger)"/>
    <property type="match status" value="1"/>
</dbReference>
<keyword evidence="1" id="KW-0863">Zinc-finger</keyword>
<feature type="compositionally biased region" description="Acidic residues" evidence="2">
    <location>
        <begin position="549"/>
        <end position="560"/>
    </location>
</feature>
<evidence type="ECO:0000256" key="2">
    <source>
        <dbReference type="SAM" id="MobiDB-lite"/>
    </source>
</evidence>
<feature type="region of interest" description="Disordered" evidence="2">
    <location>
        <begin position="532"/>
        <end position="567"/>
    </location>
</feature>
<dbReference type="Pfam" id="PF13920">
    <property type="entry name" value="zf-C3HC4_3"/>
    <property type="match status" value="1"/>
</dbReference>
<keyword evidence="3" id="KW-1133">Transmembrane helix</keyword>
<evidence type="ECO:0000256" key="3">
    <source>
        <dbReference type="SAM" id="Phobius"/>
    </source>
</evidence>
<feature type="compositionally biased region" description="Acidic residues" evidence="2">
    <location>
        <begin position="510"/>
        <end position="520"/>
    </location>
</feature>
<evidence type="ECO:0000313" key="6">
    <source>
        <dbReference type="Proteomes" id="UP001497453"/>
    </source>
</evidence>
<feature type="transmembrane region" description="Helical" evidence="3">
    <location>
        <begin position="203"/>
        <end position="224"/>
    </location>
</feature>
<feature type="transmembrane region" description="Helical" evidence="3">
    <location>
        <begin position="90"/>
        <end position="111"/>
    </location>
</feature>
<dbReference type="Proteomes" id="UP001497453">
    <property type="component" value="Chromosome 3"/>
</dbReference>
<evidence type="ECO:0000259" key="4">
    <source>
        <dbReference type="PROSITE" id="PS50089"/>
    </source>
</evidence>
<dbReference type="InterPro" id="IPR013083">
    <property type="entry name" value="Znf_RING/FYVE/PHD"/>
</dbReference>
<dbReference type="CDD" id="cd16616">
    <property type="entry name" value="mRING-HC-C4C4_Asi1p-like"/>
    <property type="match status" value="1"/>
</dbReference>
<dbReference type="PANTHER" id="PTHR22696:SF1">
    <property type="entry name" value="E3 UBIQUITIN-PROTEIN LIGASE RNF26"/>
    <property type="match status" value="1"/>
</dbReference>
<sequence length="711" mass="79030">MNSHSNSTADNGSLFSAGYKLARQFLGIPSRVVGRLRKYDQVINMAQNPPTRTLESTRTPQPTGPYSAQYHSAGSISSVPGPWGFLTSRYFIGLFIMAFILNRVQNIVVPPRNPLASHHRMRHFPPVRRTSITSYILASIFPLDLTSSFSRLVFRVPSIYLLGKTLLLWTVVLLQTAHMYPNRDWIWLQTIGEWANQKSMDDICWFTFTSVCTTLFVGALTSGMEGLDGSHNTPFNLFAYSFVLYLYTSPVVQVEPSQGGGPLRPDRHAIITMILPLFQLAMIHCMEIRQKWATLRLIPTTVVGILSLAHFHTVFWLYPASYPLPNYVPNLVGSALLAITLFTLSLNAFTQLCLTGSVSKPLLGHTASLMPRLDEDFTMVLFRLGTASLEATSVAGLGNEVGGVGITSASHHPLPDDDRHGVVELSRSGVVSVTPGLSDNQYELKQGFFNEITQVKANPTRTHLLVDTVMNASWRREFGRFMRALWHVIKGTWLSLTSRRNTVPSSPGTVDEDDDTEESDKEVYDKFLRGEIMSDGEDEAYEPDLGQISDDEEQDPDESSSGDGPEIASLYADLSDAASTSSAAPVLLAHMTNASSSPLTRRRYTSLVNIPTQAGPQPYDTNNEDDWDTFVRARRENTQRRLSSNGNDDGAIMRSCVVCTVEPREIICWPCRCLALCDDCRENMASRSAASKHSCPCCRRNVEGYSRIYIP</sequence>
<dbReference type="EMBL" id="OZ037946">
    <property type="protein sequence ID" value="CAL1705781.1"/>
    <property type="molecule type" value="Genomic_DNA"/>
</dbReference>
<feature type="transmembrane region" description="Helical" evidence="3">
    <location>
        <begin position="330"/>
        <end position="350"/>
    </location>
</feature>
<feature type="transmembrane region" description="Helical" evidence="3">
    <location>
        <begin position="268"/>
        <end position="285"/>
    </location>
</feature>
<keyword evidence="3" id="KW-0472">Membrane</keyword>
<dbReference type="InterPro" id="IPR001841">
    <property type="entry name" value="Znf_RING"/>
</dbReference>
<keyword evidence="1" id="KW-0862">Zinc</keyword>
<gene>
    <name evidence="5" type="ORF">GFSPODELE1_LOCUS5583</name>
</gene>
<feature type="region of interest" description="Disordered" evidence="2">
    <location>
        <begin position="498"/>
        <end position="520"/>
    </location>
</feature>
<feature type="transmembrane region" description="Helical" evidence="3">
    <location>
        <begin position="297"/>
        <end position="318"/>
    </location>
</feature>
<proteinExistence type="predicted"/>
<evidence type="ECO:0000313" key="5">
    <source>
        <dbReference type="EMBL" id="CAL1705781.1"/>
    </source>
</evidence>
<name>A0ABP1DD35_9APHY</name>
<reference evidence="6" key="1">
    <citation type="submission" date="2024-04" db="EMBL/GenBank/DDBJ databases">
        <authorList>
            <person name="Shaw F."/>
            <person name="Minotto A."/>
        </authorList>
    </citation>
    <scope>NUCLEOTIDE SEQUENCE [LARGE SCALE GENOMIC DNA]</scope>
</reference>
<evidence type="ECO:0000256" key="1">
    <source>
        <dbReference type="PROSITE-ProRule" id="PRU00175"/>
    </source>
</evidence>
<keyword evidence="3" id="KW-0812">Transmembrane</keyword>
<organism evidence="5 6">
    <name type="scientific">Somion occarium</name>
    <dbReference type="NCBI Taxonomy" id="3059160"/>
    <lineage>
        <taxon>Eukaryota</taxon>
        <taxon>Fungi</taxon>
        <taxon>Dikarya</taxon>
        <taxon>Basidiomycota</taxon>
        <taxon>Agaricomycotina</taxon>
        <taxon>Agaricomycetes</taxon>
        <taxon>Polyporales</taxon>
        <taxon>Cerrenaceae</taxon>
        <taxon>Somion</taxon>
    </lineage>
</organism>
<feature type="transmembrane region" description="Helical" evidence="3">
    <location>
        <begin position="159"/>
        <end position="182"/>
    </location>
</feature>
<keyword evidence="6" id="KW-1185">Reference proteome</keyword>
<feature type="region of interest" description="Disordered" evidence="2">
    <location>
        <begin position="47"/>
        <end position="67"/>
    </location>
</feature>
<accession>A0ABP1DD35</accession>
<dbReference type="PANTHER" id="PTHR22696">
    <property type="entry name" value="E3 UBIQUITIN-PROTEIN LIGASE RNF26"/>
    <property type="match status" value="1"/>
</dbReference>
<feature type="compositionally biased region" description="Polar residues" evidence="2">
    <location>
        <begin position="498"/>
        <end position="508"/>
    </location>
</feature>
<dbReference type="PROSITE" id="PS50089">
    <property type="entry name" value="ZF_RING_2"/>
    <property type="match status" value="1"/>
</dbReference>
<feature type="domain" description="RING-type" evidence="4">
    <location>
        <begin position="656"/>
        <end position="699"/>
    </location>
</feature>